<proteinExistence type="predicted"/>
<dbReference type="SUPFAM" id="SSF55781">
    <property type="entry name" value="GAF domain-like"/>
    <property type="match status" value="1"/>
</dbReference>
<dbReference type="SUPFAM" id="SSF81606">
    <property type="entry name" value="PP2C-like"/>
    <property type="match status" value="1"/>
</dbReference>
<evidence type="ECO:0000259" key="2">
    <source>
        <dbReference type="SMART" id="SM00331"/>
    </source>
</evidence>
<accession>A0ABW6VKI8</accession>
<dbReference type="EMBL" id="JBIAXI010000035">
    <property type="protein sequence ID" value="MFF4778657.1"/>
    <property type="molecule type" value="Genomic_DNA"/>
</dbReference>
<dbReference type="PANTHER" id="PTHR43156:SF2">
    <property type="entry name" value="STAGE II SPORULATION PROTEIN E"/>
    <property type="match status" value="1"/>
</dbReference>
<sequence length="930" mass="98807">MVTVEWSDNDALADARERLLAGRPVGAGVRASVLTSWHRCQFLGIPADRIDVPYHRDLDLESDLVRAAAPVLDRLNSGFGDMRMSVFVCDEQARIVGRRVDDPSLRKMLDSRGIAPGFTYAEEFAGTNGIGTALVERGPALVHGREHFVEALQVFTCAGVPIRDPLSGQSRGLLDLTCLREDADPAMVALVREGARDIERRLLAQTAERERALLQTFVQARLAAGGAPEAALLLPDAGELAGPGAPGGDLLDRTDRLILEEKAAELISSGRAAVVEVALPHGRVATLLSRPVTGSSGETGIAVEAVLPGGALRRLATARSAVPYERVANAVVLPPPRATVPFARTAVAEPPSVTDECLIAVGEPGVGRLALLARQRLELLTEAGVRIGTTLDVTRTAEELTEVAIPRLADFVAVDLPDVVLVGEEPADVNGAAMRRVALGAVDADSQLYPAGHLVTFVQATPQARCLATGQSVLSALPTPASEWMPEDPGRAQRVRASGIHCAIAVPLLARGVILGVATFFRLEHRGPFEDDDLSLAEELAGRAAVCIDNARRFTLERSTALTLQRSLLPHGLPEQNAVEAAHRYLPAQAGVGGDWFDIIPLSGARVALVVGDVVGHGLLACATMGRLRTAVQNFSDLDLPVDEVLAHLDDLVGRLDLDEDPDGAGGAGIIGATCLYAVYDPVSQRCTMARAGHPAPALVLPDGTVELPEVPAGPPLGLGCVPFETVDIAIPEGSQLILYTDGLIEHRDRDIDDALDRLRRVLTHPLRSPEETCDALLGALLPTQPSDDVALLVARTRALNADRVAQWDVPADPAAVSGIRTEVTRQLADWDLEELAFSTELVISELVTNAIRYAGAPIQVRLLRDRALICEVSDGSSTSPRLRRSATTDEGGRGLFLVAQLAQRWGTRHTAGGKVIWTEQSLPAVAPAK</sequence>
<feature type="domain" description="PPM-type phosphatase" evidence="2">
    <location>
        <begin position="576"/>
        <end position="797"/>
    </location>
</feature>
<dbReference type="Proteomes" id="UP001602119">
    <property type="component" value="Unassembled WGS sequence"/>
</dbReference>
<evidence type="ECO:0000313" key="4">
    <source>
        <dbReference type="Proteomes" id="UP001602119"/>
    </source>
</evidence>
<dbReference type="InterPro" id="IPR029016">
    <property type="entry name" value="GAF-like_dom_sf"/>
</dbReference>
<evidence type="ECO:0000256" key="1">
    <source>
        <dbReference type="ARBA" id="ARBA00022801"/>
    </source>
</evidence>
<dbReference type="Pfam" id="PF07228">
    <property type="entry name" value="SpoIIE"/>
    <property type="match status" value="1"/>
</dbReference>
<dbReference type="Pfam" id="PF13581">
    <property type="entry name" value="HATPase_c_2"/>
    <property type="match status" value="1"/>
</dbReference>
<dbReference type="InterPro" id="IPR036890">
    <property type="entry name" value="HATPase_C_sf"/>
</dbReference>
<dbReference type="Gene3D" id="3.60.40.10">
    <property type="entry name" value="PPM-type phosphatase domain"/>
    <property type="match status" value="1"/>
</dbReference>
<keyword evidence="1" id="KW-0378">Hydrolase</keyword>
<dbReference type="InterPro" id="IPR036457">
    <property type="entry name" value="PPM-type-like_dom_sf"/>
</dbReference>
<gene>
    <name evidence="3" type="ORF">ACFY05_38125</name>
</gene>
<reference evidence="3 4" key="1">
    <citation type="submission" date="2024-10" db="EMBL/GenBank/DDBJ databases">
        <title>The Natural Products Discovery Center: Release of the First 8490 Sequenced Strains for Exploring Actinobacteria Biosynthetic Diversity.</title>
        <authorList>
            <person name="Kalkreuter E."/>
            <person name="Kautsar S.A."/>
            <person name="Yang D."/>
            <person name="Bader C.D."/>
            <person name="Teijaro C.N."/>
            <person name="Fluegel L."/>
            <person name="Davis C.M."/>
            <person name="Simpson J.R."/>
            <person name="Lauterbach L."/>
            <person name="Steele A.D."/>
            <person name="Gui C."/>
            <person name="Meng S."/>
            <person name="Li G."/>
            <person name="Viehrig K."/>
            <person name="Ye F."/>
            <person name="Su P."/>
            <person name="Kiefer A.F."/>
            <person name="Nichols A."/>
            <person name="Cepeda A.J."/>
            <person name="Yan W."/>
            <person name="Fan B."/>
            <person name="Jiang Y."/>
            <person name="Adhikari A."/>
            <person name="Zheng C.-J."/>
            <person name="Schuster L."/>
            <person name="Cowan T.M."/>
            <person name="Smanski M.J."/>
            <person name="Chevrette M.G."/>
            <person name="De Carvalho L.P.S."/>
            <person name="Shen B."/>
        </authorList>
    </citation>
    <scope>NUCLEOTIDE SEQUENCE [LARGE SCALE GENOMIC DNA]</scope>
    <source>
        <strain evidence="3 4">NPDC001281</strain>
    </source>
</reference>
<dbReference type="Pfam" id="PF01590">
    <property type="entry name" value="GAF"/>
    <property type="match status" value="2"/>
</dbReference>
<dbReference type="Gene3D" id="3.30.565.10">
    <property type="entry name" value="Histidine kinase-like ATPase, C-terminal domain"/>
    <property type="match status" value="1"/>
</dbReference>
<keyword evidence="4" id="KW-1185">Reference proteome</keyword>
<organism evidence="3 4">
    <name type="scientific">Microtetraspora fusca</name>
    <dbReference type="NCBI Taxonomy" id="1997"/>
    <lineage>
        <taxon>Bacteria</taxon>
        <taxon>Bacillati</taxon>
        <taxon>Actinomycetota</taxon>
        <taxon>Actinomycetes</taxon>
        <taxon>Streptosporangiales</taxon>
        <taxon>Streptosporangiaceae</taxon>
        <taxon>Microtetraspora</taxon>
    </lineage>
</organism>
<comment type="caution">
    <text evidence="3">The sequence shown here is derived from an EMBL/GenBank/DDBJ whole genome shotgun (WGS) entry which is preliminary data.</text>
</comment>
<dbReference type="Gene3D" id="3.30.450.40">
    <property type="match status" value="2"/>
</dbReference>
<dbReference type="CDD" id="cd16936">
    <property type="entry name" value="HATPase_RsbW-like"/>
    <property type="match status" value="1"/>
</dbReference>
<dbReference type="RefSeq" id="WP_387347247.1">
    <property type="nucleotide sequence ID" value="NZ_JBIAXI010000035.1"/>
</dbReference>
<dbReference type="InterPro" id="IPR001932">
    <property type="entry name" value="PPM-type_phosphatase-like_dom"/>
</dbReference>
<dbReference type="SMART" id="SM00331">
    <property type="entry name" value="PP2C_SIG"/>
    <property type="match status" value="1"/>
</dbReference>
<dbReference type="InterPro" id="IPR052016">
    <property type="entry name" value="Bact_Sigma-Reg"/>
</dbReference>
<dbReference type="InterPro" id="IPR003594">
    <property type="entry name" value="HATPase_dom"/>
</dbReference>
<protein>
    <submittedName>
        <fullName evidence="3">SpoIIE family protein phosphatase</fullName>
    </submittedName>
</protein>
<dbReference type="SUPFAM" id="SSF55874">
    <property type="entry name" value="ATPase domain of HSP90 chaperone/DNA topoisomerase II/histidine kinase"/>
    <property type="match status" value="1"/>
</dbReference>
<evidence type="ECO:0000313" key="3">
    <source>
        <dbReference type="EMBL" id="MFF4778657.1"/>
    </source>
</evidence>
<name>A0ABW6VKI8_MICFU</name>
<dbReference type="PANTHER" id="PTHR43156">
    <property type="entry name" value="STAGE II SPORULATION PROTEIN E-RELATED"/>
    <property type="match status" value="1"/>
</dbReference>
<dbReference type="InterPro" id="IPR003018">
    <property type="entry name" value="GAF"/>
</dbReference>